<dbReference type="Gene3D" id="1.10.1200.120">
    <property type="entry name" value="Large-conductance mechanosensitive channel, MscL, domain 1"/>
    <property type="match status" value="1"/>
</dbReference>
<dbReference type="SUPFAM" id="SSF81330">
    <property type="entry name" value="Gated mechanosensitive channel"/>
    <property type="match status" value="1"/>
</dbReference>
<name>A0A3D1JFZ2_9CHLR</name>
<evidence type="ECO:0000313" key="11">
    <source>
        <dbReference type="EMBL" id="HCE16526.1"/>
    </source>
</evidence>
<dbReference type="PANTHER" id="PTHR30266:SF2">
    <property type="entry name" value="LARGE-CONDUCTANCE MECHANOSENSITIVE CHANNEL"/>
    <property type="match status" value="1"/>
</dbReference>
<dbReference type="EMBL" id="DPBP01000005">
    <property type="protein sequence ID" value="HCE16526.1"/>
    <property type="molecule type" value="Genomic_DNA"/>
</dbReference>
<dbReference type="InterPro" id="IPR019823">
    <property type="entry name" value="Mechanosensitive_channel_CS"/>
</dbReference>
<keyword evidence="4 10" id="KW-1003">Cell membrane</keyword>
<dbReference type="PRINTS" id="PR01264">
    <property type="entry name" value="MECHCHANNEL"/>
</dbReference>
<dbReference type="InterPro" id="IPR036019">
    <property type="entry name" value="MscL_channel"/>
</dbReference>
<reference evidence="11 12" key="1">
    <citation type="journal article" date="2018" name="Nat. Biotechnol.">
        <title>A standardized bacterial taxonomy based on genome phylogeny substantially revises the tree of life.</title>
        <authorList>
            <person name="Parks D.H."/>
            <person name="Chuvochina M."/>
            <person name="Waite D.W."/>
            <person name="Rinke C."/>
            <person name="Skarshewski A."/>
            <person name="Chaumeil P.A."/>
            <person name="Hugenholtz P."/>
        </authorList>
    </citation>
    <scope>NUCLEOTIDE SEQUENCE [LARGE SCALE GENOMIC DNA]</scope>
    <source>
        <strain evidence="11">UBA8781</strain>
    </source>
</reference>
<evidence type="ECO:0000256" key="9">
    <source>
        <dbReference type="ARBA" id="ARBA00023303"/>
    </source>
</evidence>
<keyword evidence="5 10" id="KW-0812">Transmembrane</keyword>
<proteinExistence type="inferred from homology"/>
<keyword evidence="6 10" id="KW-1133">Transmembrane helix</keyword>
<comment type="subcellular location">
    <subcellularLocation>
        <location evidence="1 10">Cell membrane</location>
        <topology evidence="1 10">Multi-pass membrane protein</topology>
    </subcellularLocation>
</comment>
<accession>A0A3D1JFZ2</accession>
<evidence type="ECO:0000256" key="10">
    <source>
        <dbReference type="HAMAP-Rule" id="MF_00115"/>
    </source>
</evidence>
<dbReference type="STRING" id="229919.GCA_001050195_03034"/>
<dbReference type="Pfam" id="PF01741">
    <property type="entry name" value="MscL"/>
    <property type="match status" value="1"/>
</dbReference>
<evidence type="ECO:0000256" key="5">
    <source>
        <dbReference type="ARBA" id="ARBA00022692"/>
    </source>
</evidence>
<dbReference type="NCBIfam" id="TIGR00220">
    <property type="entry name" value="mscL"/>
    <property type="match status" value="1"/>
</dbReference>
<evidence type="ECO:0000256" key="1">
    <source>
        <dbReference type="ARBA" id="ARBA00004651"/>
    </source>
</evidence>
<dbReference type="RefSeq" id="WP_062195616.1">
    <property type="nucleotide sequence ID" value="NZ_DF967965.1"/>
</dbReference>
<keyword evidence="8 10" id="KW-0472">Membrane</keyword>
<keyword evidence="3 10" id="KW-0813">Transport</keyword>
<evidence type="ECO:0000256" key="8">
    <source>
        <dbReference type="ARBA" id="ARBA00023136"/>
    </source>
</evidence>
<dbReference type="OrthoDB" id="9810350at2"/>
<keyword evidence="7 10" id="KW-0406">Ion transport</keyword>
<comment type="similarity">
    <text evidence="2 10">Belongs to the MscL family.</text>
</comment>
<protein>
    <recommendedName>
        <fullName evidence="10">Large-conductance mechanosensitive channel</fullName>
    </recommendedName>
</protein>
<evidence type="ECO:0000256" key="3">
    <source>
        <dbReference type="ARBA" id="ARBA00022448"/>
    </source>
</evidence>
<dbReference type="PANTHER" id="PTHR30266">
    <property type="entry name" value="MECHANOSENSITIVE CHANNEL MSCL"/>
    <property type="match status" value="1"/>
</dbReference>
<comment type="function">
    <text evidence="10">Channel that opens in response to stretch forces in the membrane lipid bilayer. May participate in the regulation of osmotic pressure changes within the cell.</text>
</comment>
<evidence type="ECO:0000256" key="6">
    <source>
        <dbReference type="ARBA" id="ARBA00022989"/>
    </source>
</evidence>
<evidence type="ECO:0000313" key="12">
    <source>
        <dbReference type="Proteomes" id="UP000264141"/>
    </source>
</evidence>
<dbReference type="GO" id="GO:0005886">
    <property type="term" value="C:plasma membrane"/>
    <property type="evidence" value="ECO:0007669"/>
    <property type="project" value="UniProtKB-SubCell"/>
</dbReference>
<evidence type="ECO:0000256" key="2">
    <source>
        <dbReference type="ARBA" id="ARBA00007254"/>
    </source>
</evidence>
<feature type="transmembrane region" description="Helical" evidence="10">
    <location>
        <begin position="83"/>
        <end position="101"/>
    </location>
</feature>
<dbReference type="PROSITE" id="PS01327">
    <property type="entry name" value="MSCL"/>
    <property type="match status" value="1"/>
</dbReference>
<comment type="caution">
    <text evidence="11">The sequence shown here is derived from an EMBL/GenBank/DDBJ whole genome shotgun (WGS) entry which is preliminary data.</text>
</comment>
<dbReference type="HAMAP" id="MF_00115">
    <property type="entry name" value="MscL"/>
    <property type="match status" value="1"/>
</dbReference>
<sequence length="148" mass="15706">MLQDFKAFIARGNVIDLAVGVIIGGAFGKIISSLVNDLLMPPIGLLLGKVQFTNLFIDLSGKGYPSLDAARAAGAPVLAYGNFIQTVVDFLIVAFVIFLVVRAYNRLVGLKPAPAPAPTTKECPYCFTTIPIRATRCPNCTSDLTTAS</sequence>
<keyword evidence="9 10" id="KW-0407">Ion channel</keyword>
<dbReference type="Proteomes" id="UP000264141">
    <property type="component" value="Unassembled WGS sequence"/>
</dbReference>
<dbReference type="InterPro" id="IPR037673">
    <property type="entry name" value="MSC/AndL"/>
</dbReference>
<gene>
    <name evidence="10 11" type="primary">mscL</name>
    <name evidence="11" type="ORF">DEQ80_01575</name>
</gene>
<dbReference type="GO" id="GO:0008381">
    <property type="term" value="F:mechanosensitive monoatomic ion channel activity"/>
    <property type="evidence" value="ECO:0007669"/>
    <property type="project" value="UniProtKB-UniRule"/>
</dbReference>
<organism evidence="11 12">
    <name type="scientific">Anaerolinea thermolimosa</name>
    <dbReference type="NCBI Taxonomy" id="229919"/>
    <lineage>
        <taxon>Bacteria</taxon>
        <taxon>Bacillati</taxon>
        <taxon>Chloroflexota</taxon>
        <taxon>Anaerolineae</taxon>
        <taxon>Anaerolineales</taxon>
        <taxon>Anaerolineaceae</taxon>
        <taxon>Anaerolinea</taxon>
    </lineage>
</organism>
<dbReference type="AlphaFoldDB" id="A0A3D1JFZ2"/>
<comment type="subunit">
    <text evidence="10">Homopentamer.</text>
</comment>
<evidence type="ECO:0000256" key="7">
    <source>
        <dbReference type="ARBA" id="ARBA00023065"/>
    </source>
</evidence>
<evidence type="ECO:0000256" key="4">
    <source>
        <dbReference type="ARBA" id="ARBA00022475"/>
    </source>
</evidence>
<dbReference type="InterPro" id="IPR001185">
    <property type="entry name" value="MS_channel"/>
</dbReference>
<feature type="transmembrane region" description="Helical" evidence="10">
    <location>
        <begin position="12"/>
        <end position="31"/>
    </location>
</feature>